<dbReference type="SUPFAM" id="SSF51197">
    <property type="entry name" value="Clavaminate synthase-like"/>
    <property type="match status" value="1"/>
</dbReference>
<name>A0AAW1SYL5_9CHLO</name>
<keyword evidence="2" id="KW-0045">Antibiotic biosynthesis</keyword>
<dbReference type="PANTHER" id="PTHR10696">
    <property type="entry name" value="GAMMA-BUTYROBETAINE HYDROXYLASE-RELATED"/>
    <property type="match status" value="1"/>
</dbReference>
<dbReference type="InterPro" id="IPR003819">
    <property type="entry name" value="TauD/TfdA-like"/>
</dbReference>
<reference evidence="4 5" key="1">
    <citation type="journal article" date="2024" name="Nat. Commun.">
        <title>Phylogenomics reveals the evolutionary origins of lichenization in chlorophyte algae.</title>
        <authorList>
            <person name="Puginier C."/>
            <person name="Libourel C."/>
            <person name="Otte J."/>
            <person name="Skaloud P."/>
            <person name="Haon M."/>
            <person name="Grisel S."/>
            <person name="Petersen M."/>
            <person name="Berrin J.G."/>
            <person name="Delaux P.M."/>
            <person name="Dal Grande F."/>
            <person name="Keller J."/>
        </authorList>
    </citation>
    <scope>NUCLEOTIDE SEQUENCE [LARGE SCALE GENOMIC DNA]</scope>
    <source>
        <strain evidence="4 5">SAG 2523</strain>
    </source>
</reference>
<proteinExistence type="predicted"/>
<evidence type="ECO:0000259" key="3">
    <source>
        <dbReference type="Pfam" id="PF02668"/>
    </source>
</evidence>
<feature type="domain" description="TauD/TfdA-like" evidence="3">
    <location>
        <begin position="117"/>
        <end position="374"/>
    </location>
</feature>
<dbReference type="GO" id="GO:0016491">
    <property type="term" value="F:oxidoreductase activity"/>
    <property type="evidence" value="ECO:0007669"/>
    <property type="project" value="UniProtKB-KW"/>
</dbReference>
<comment type="caution">
    <text evidence="4">The sequence shown here is derived from an EMBL/GenBank/DDBJ whole genome shotgun (WGS) entry which is preliminary data.</text>
</comment>
<gene>
    <name evidence="4" type="ORF">WJX84_005815</name>
</gene>
<keyword evidence="5" id="KW-1185">Reference proteome</keyword>
<dbReference type="Proteomes" id="UP001485043">
    <property type="component" value="Unassembled WGS sequence"/>
</dbReference>
<dbReference type="Pfam" id="PF02668">
    <property type="entry name" value="TauD"/>
    <property type="match status" value="1"/>
</dbReference>
<evidence type="ECO:0000313" key="4">
    <source>
        <dbReference type="EMBL" id="KAK9862133.1"/>
    </source>
</evidence>
<keyword evidence="1" id="KW-0560">Oxidoreductase</keyword>
<dbReference type="AlphaFoldDB" id="A0AAW1SYL5"/>
<accession>A0AAW1SYL5</accession>
<protein>
    <recommendedName>
        <fullName evidence="3">TauD/TfdA-like domain-containing protein</fullName>
    </recommendedName>
</protein>
<evidence type="ECO:0000256" key="2">
    <source>
        <dbReference type="ARBA" id="ARBA00023194"/>
    </source>
</evidence>
<dbReference type="GO" id="GO:0017000">
    <property type="term" value="P:antibiotic biosynthetic process"/>
    <property type="evidence" value="ECO:0007669"/>
    <property type="project" value="UniProtKB-KW"/>
</dbReference>
<evidence type="ECO:0000313" key="5">
    <source>
        <dbReference type="Proteomes" id="UP001485043"/>
    </source>
</evidence>
<dbReference type="InterPro" id="IPR042098">
    <property type="entry name" value="TauD-like_sf"/>
</dbReference>
<dbReference type="EMBL" id="JALJOV010000651">
    <property type="protein sequence ID" value="KAK9862133.1"/>
    <property type="molecule type" value="Genomic_DNA"/>
</dbReference>
<organism evidence="4 5">
    <name type="scientific">Apatococcus fuscideae</name>
    <dbReference type="NCBI Taxonomy" id="2026836"/>
    <lineage>
        <taxon>Eukaryota</taxon>
        <taxon>Viridiplantae</taxon>
        <taxon>Chlorophyta</taxon>
        <taxon>core chlorophytes</taxon>
        <taxon>Trebouxiophyceae</taxon>
        <taxon>Chlorellales</taxon>
        <taxon>Chlorellaceae</taxon>
        <taxon>Apatococcus</taxon>
    </lineage>
</organism>
<sequence length="416" mass="46502">MAPGALLEPRIYESAPSLAGEALSPAKLVAAHFRDARLSLPPAPTSPVPVRSSGPQGSVEPFSVVHDPSAWQASDWTGRSDHVYHLSHRDVQELGHAVQSIFDRKLNVEGNLVQLRETVASRSDFPLPTLGQKLQAICREVTFGRGFQLIRGIPVQEWTRLQILVAYWGIGLWLGKVMPQNKKGHIIGHIKDIGGDVNNPTTRIYLTRMDQPWHCDSADIVGLLCLQPAKEGGLSSFSSSVSVHNELLRRGRRDLVEELAKDRWYLDRKDEIPEGKLPYYRLPVFNYHMGNLCTSFSATYYELAQRHPDVPQLTPKQKEALAAFSALAMSPELRLDWMLQPGDLQLLHNGMTLHTRTAWEDFEDGRKRHLLRLWVAPEQDKALPAAFAEQWGSTEIGNRGGMFIPGSVPTVPLEAE</sequence>
<evidence type="ECO:0000256" key="1">
    <source>
        <dbReference type="ARBA" id="ARBA00023002"/>
    </source>
</evidence>
<dbReference type="PANTHER" id="PTHR10696:SF56">
    <property type="entry name" value="TAUD_TFDA-LIKE DOMAIN-CONTAINING PROTEIN"/>
    <property type="match status" value="1"/>
</dbReference>
<dbReference type="InterPro" id="IPR050411">
    <property type="entry name" value="AlphaKG_dependent_hydroxylases"/>
</dbReference>
<dbReference type="Gene3D" id="3.60.130.10">
    <property type="entry name" value="Clavaminate synthase-like"/>
    <property type="match status" value="1"/>
</dbReference>